<dbReference type="Proteomes" id="UP000838763">
    <property type="component" value="Unassembled WGS sequence"/>
</dbReference>
<protein>
    <submittedName>
        <fullName evidence="1">Uncharacterized protein</fullName>
    </submittedName>
</protein>
<organism evidence="1 2">
    <name type="scientific">Parascedosporium putredinis</name>
    <dbReference type="NCBI Taxonomy" id="1442378"/>
    <lineage>
        <taxon>Eukaryota</taxon>
        <taxon>Fungi</taxon>
        <taxon>Dikarya</taxon>
        <taxon>Ascomycota</taxon>
        <taxon>Pezizomycotina</taxon>
        <taxon>Sordariomycetes</taxon>
        <taxon>Hypocreomycetidae</taxon>
        <taxon>Microascales</taxon>
        <taxon>Microascaceae</taxon>
        <taxon>Parascedosporium</taxon>
    </lineage>
</organism>
<dbReference type="AlphaFoldDB" id="A0A9P1M9G6"/>
<dbReference type="EMBL" id="CALLCH030000007">
    <property type="protein sequence ID" value="CAI4213300.1"/>
    <property type="molecule type" value="Genomic_DNA"/>
</dbReference>
<accession>A0A9P1M9G6</accession>
<gene>
    <name evidence="1" type="ORF">PPNO1_LOCUS3048</name>
</gene>
<keyword evidence="2" id="KW-1185">Reference proteome</keyword>
<proteinExistence type="predicted"/>
<evidence type="ECO:0000313" key="2">
    <source>
        <dbReference type="Proteomes" id="UP000838763"/>
    </source>
</evidence>
<name>A0A9P1M9G6_9PEZI</name>
<sequence length="300" mass="34142">MEVEKAAEILQGHPLFVRWASNFQDSNVTLTKRVGALKDVFARHDSDPIGGFKEAFALMDDSATEVLTVLAVLKDSRLTNLDLEKFTPLACTLDSISAALQFLERYHYVEKRLADVDTWNLHPGLYIAVRLWAHDRGHLGHAIARLTNTIGDGSRPFGCYRNDIPWLLETGTSCYTNENRAYLHIPFGDYAQGFFYLMEYHITFVSISQQERKGYRSSYVEPMARYVFNLSPEMWLQQVPPNQRRKDIVLAMIQTLKIVESEMYAKLVADFRAGDITKGTGSGLWMLCLREGVSDKCGDR</sequence>
<comment type="caution">
    <text evidence="1">The sequence shown here is derived from an EMBL/GenBank/DDBJ whole genome shotgun (WGS) entry which is preliminary data.</text>
</comment>
<reference evidence="1" key="1">
    <citation type="submission" date="2022-11" db="EMBL/GenBank/DDBJ databases">
        <authorList>
            <person name="Scott C."/>
            <person name="Bruce N."/>
        </authorList>
    </citation>
    <scope>NUCLEOTIDE SEQUENCE</scope>
</reference>
<evidence type="ECO:0000313" key="1">
    <source>
        <dbReference type="EMBL" id="CAI4213300.1"/>
    </source>
</evidence>